<dbReference type="InterPro" id="IPR010208">
    <property type="entry name" value="Ion_transpt_RnfC/RsxC"/>
</dbReference>
<dbReference type="NCBIfam" id="TIGR01945">
    <property type="entry name" value="rnfC"/>
    <property type="match status" value="1"/>
</dbReference>
<proteinExistence type="inferred from homology"/>
<dbReference type="PANTHER" id="PTHR43034">
    <property type="entry name" value="ION-TRANSLOCATING OXIDOREDUCTASE COMPLEX SUBUNIT C"/>
    <property type="match status" value="1"/>
</dbReference>
<evidence type="ECO:0000256" key="10">
    <source>
        <dbReference type="SAM" id="MobiDB-lite"/>
    </source>
</evidence>
<comment type="subcellular location">
    <subcellularLocation>
        <location evidence="8">Cell inner membrane</location>
        <topology evidence="8">Peripheral membrane protein</topology>
    </subcellularLocation>
</comment>
<evidence type="ECO:0000256" key="3">
    <source>
        <dbReference type="ARBA" id="ARBA00022723"/>
    </source>
</evidence>
<dbReference type="InterPro" id="IPR011538">
    <property type="entry name" value="Nuo51_FMN-bd"/>
</dbReference>
<keyword evidence="7 8" id="KW-0411">Iron-sulfur</keyword>
<evidence type="ECO:0000256" key="2">
    <source>
        <dbReference type="ARBA" id="ARBA00022485"/>
    </source>
</evidence>
<dbReference type="SUPFAM" id="SSF46548">
    <property type="entry name" value="alpha-helical ferredoxin"/>
    <property type="match status" value="1"/>
</dbReference>
<sequence>MRKTWDIPGGVHPPENKSQSLQQPLGEVGLPAELVLPLNQHIGAAAEPVVAVGDHVLAGQQIAAAIGLVSAPVHASTSGHIVAIEERPIPHPSGMQDLCIVLRPDGKDRWIELEPCENYTQLSHAALLEKIRAAGIAGMGGAGFPTAVKLNPRANYDIDTLIINGTECEPYITADDILMQTSPAEVIAGTRLLAYLLNQPKQVLIGIEDNKPDAIAALERAVAELNDDDCRIEICTFPTKYPSGGEKQLIQILTGREVPSGELPAAVGVISQNVGTAVAAWRAVRYGEPLLSRITTVVGTALATQRNVRVRLGTPIEHVLTQHGFDPQRCPRLVMGGPMMGFTLPSAQVPVIKTTNCILAPSREELPPPPPAQACIRCGLCAEACPASLLPQQLYWYARAEDYERLTAHSLTDCIECGACAYVCPSNIPLVQYYRAAKGTIRQMEIEKEKSDRSRQRFEFRKERVARAEAEKEAKREARKKAAAVAKKKLAAAQAGAQQDSRPSGKQQSGAQPHEGLAGDRQTGAQPDMVAAAMARVQEKQLAPQQQREKLQRAIASAESRLQKAQQRHVEASAEHQGKMQARVREAEVRLADARQKLAALDTATPAPAENADPVAAAIARAQAKMALSPTEKLQGNLTSLQKRLATAREKLAAAEAEGSDTAAALATGVAKLEEKIATVQTELNAAPAQVPGPAAATKTAATDAAAVAIEKAKTRAAAQADMSAEEKLQKQLDSLQHRLQKARLRLEQAEADNDAHIDALRSGVEKLEAKLAQTRAQLEDTASP</sequence>
<feature type="coiled-coil region" evidence="9">
    <location>
        <begin position="726"/>
        <end position="778"/>
    </location>
</feature>
<feature type="coiled-coil region" evidence="9">
    <location>
        <begin position="631"/>
        <end position="658"/>
    </location>
</feature>
<evidence type="ECO:0000313" key="13">
    <source>
        <dbReference type="Proteomes" id="UP000319732"/>
    </source>
</evidence>
<keyword evidence="9" id="KW-0175">Coiled coil</keyword>
<name>A0A545U5I6_9GAMM</name>
<dbReference type="NCBIfam" id="NF003454">
    <property type="entry name" value="PRK05035.1"/>
    <property type="match status" value="1"/>
</dbReference>
<comment type="subunit">
    <text evidence="8">The complex is composed of six subunits: RnfA, RnfB, RnfC, RnfD, RnfE and RnfG.</text>
</comment>
<feature type="region of interest" description="Disordered" evidence="10">
    <location>
        <begin position="538"/>
        <end position="567"/>
    </location>
</feature>
<dbReference type="GO" id="GO:0022900">
    <property type="term" value="P:electron transport chain"/>
    <property type="evidence" value="ECO:0007669"/>
    <property type="project" value="UniProtKB-UniRule"/>
</dbReference>
<dbReference type="InterPro" id="IPR026902">
    <property type="entry name" value="RnfC_N"/>
</dbReference>
<comment type="similarity">
    <text evidence="8">Belongs to the 4Fe4S bacterial-type ferredoxin family. RnfC subfamily.</text>
</comment>
<keyword evidence="8" id="KW-0472">Membrane</keyword>
<gene>
    <name evidence="12" type="primary">rsxC</name>
    <name evidence="8" type="synonym">rnfC</name>
    <name evidence="12" type="ORF">FKG94_04205</name>
</gene>
<dbReference type="GO" id="GO:0051539">
    <property type="term" value="F:4 iron, 4 sulfur cluster binding"/>
    <property type="evidence" value="ECO:0007669"/>
    <property type="project" value="UniProtKB-KW"/>
</dbReference>
<reference evidence="12 13" key="1">
    <citation type="submission" date="2019-06" db="EMBL/GenBank/DDBJ databases">
        <title>Whole genome sequence for Cellvibrionaceae sp. R142.</title>
        <authorList>
            <person name="Wang G."/>
        </authorList>
    </citation>
    <scope>NUCLEOTIDE SEQUENCE [LARGE SCALE GENOMIC DNA]</scope>
    <source>
        <strain evidence="12 13">R142</strain>
    </source>
</reference>
<dbReference type="FunFam" id="3.30.70.20:FF:000044">
    <property type="entry name" value="Ion-translocating oxidoreductase complex subunit C"/>
    <property type="match status" value="1"/>
</dbReference>
<feature type="region of interest" description="Disordered" evidence="10">
    <location>
        <begin position="1"/>
        <end position="22"/>
    </location>
</feature>
<dbReference type="GO" id="GO:0005886">
    <property type="term" value="C:plasma membrane"/>
    <property type="evidence" value="ECO:0007669"/>
    <property type="project" value="UniProtKB-SubCell"/>
</dbReference>
<evidence type="ECO:0000256" key="4">
    <source>
        <dbReference type="ARBA" id="ARBA00022737"/>
    </source>
</evidence>
<keyword evidence="2 8" id="KW-0004">4Fe-4S</keyword>
<feature type="domain" description="4Fe-4S ferredoxin-type" evidence="11">
    <location>
        <begin position="366"/>
        <end position="395"/>
    </location>
</feature>
<dbReference type="EMBL" id="VHSG01000005">
    <property type="protein sequence ID" value="TQV84731.1"/>
    <property type="molecule type" value="Genomic_DNA"/>
</dbReference>
<dbReference type="GO" id="GO:0009055">
    <property type="term" value="F:electron transfer activity"/>
    <property type="evidence" value="ECO:0007669"/>
    <property type="project" value="InterPro"/>
</dbReference>
<feature type="binding site" evidence="8">
    <location>
        <position position="375"/>
    </location>
    <ligand>
        <name>[4Fe-4S] cluster</name>
        <dbReference type="ChEBI" id="CHEBI:49883"/>
        <label>1</label>
    </ligand>
</feature>
<dbReference type="GO" id="GO:0046872">
    <property type="term" value="F:metal ion binding"/>
    <property type="evidence" value="ECO:0007669"/>
    <property type="project" value="UniProtKB-KW"/>
</dbReference>
<keyword evidence="4 8" id="KW-0677">Repeat</keyword>
<keyword evidence="13" id="KW-1185">Reference proteome</keyword>
<dbReference type="Gene3D" id="3.30.70.20">
    <property type="match status" value="1"/>
</dbReference>
<dbReference type="PROSITE" id="PS00198">
    <property type="entry name" value="4FE4S_FER_1"/>
    <property type="match status" value="1"/>
</dbReference>
<evidence type="ECO:0000256" key="5">
    <source>
        <dbReference type="ARBA" id="ARBA00022982"/>
    </source>
</evidence>
<dbReference type="EC" id="7.-.-.-" evidence="8"/>
<organism evidence="12 13">
    <name type="scientific">Exilibacterium tricleocarpae</name>
    <dbReference type="NCBI Taxonomy" id="2591008"/>
    <lineage>
        <taxon>Bacteria</taxon>
        <taxon>Pseudomonadati</taxon>
        <taxon>Pseudomonadota</taxon>
        <taxon>Gammaproteobacteria</taxon>
        <taxon>Cellvibrionales</taxon>
        <taxon>Cellvibrionaceae</taxon>
        <taxon>Exilibacterium</taxon>
    </lineage>
</organism>
<keyword evidence="8" id="KW-1278">Translocase</keyword>
<keyword evidence="6 8" id="KW-0408">Iron</keyword>
<evidence type="ECO:0000259" key="11">
    <source>
        <dbReference type="PROSITE" id="PS51379"/>
    </source>
</evidence>
<feature type="domain" description="4Fe-4S ferredoxin-type" evidence="11">
    <location>
        <begin position="404"/>
        <end position="434"/>
    </location>
</feature>
<comment type="cofactor">
    <cofactor evidence="8">
        <name>[4Fe-4S] cluster</name>
        <dbReference type="ChEBI" id="CHEBI:49883"/>
    </cofactor>
    <text evidence="8">Binds 2 [4Fe-4S] clusters per subunit.</text>
</comment>
<feature type="compositionally biased region" description="Polar residues" evidence="10">
    <location>
        <begin position="496"/>
        <end position="511"/>
    </location>
</feature>
<dbReference type="Gene3D" id="3.40.50.11540">
    <property type="entry name" value="NADH-ubiquinone oxidoreductase 51kDa subunit"/>
    <property type="match status" value="1"/>
</dbReference>
<feature type="binding site" evidence="8">
    <location>
        <position position="424"/>
    </location>
    <ligand>
        <name>[4Fe-4S] cluster</name>
        <dbReference type="ChEBI" id="CHEBI:49883"/>
        <label>1</label>
    </ligand>
</feature>
<keyword evidence="8" id="KW-0997">Cell inner membrane</keyword>
<feature type="binding site" evidence="8">
    <location>
        <position position="414"/>
    </location>
    <ligand>
        <name>[4Fe-4S] cluster</name>
        <dbReference type="ChEBI" id="CHEBI:49883"/>
        <label>2</label>
    </ligand>
</feature>
<dbReference type="RefSeq" id="WP_142902936.1">
    <property type="nucleotide sequence ID" value="NZ_ML660088.1"/>
</dbReference>
<dbReference type="Proteomes" id="UP000319732">
    <property type="component" value="Unassembled WGS sequence"/>
</dbReference>
<dbReference type="SUPFAM" id="SSF142019">
    <property type="entry name" value="Nqo1 FMN-binding domain-like"/>
    <property type="match status" value="1"/>
</dbReference>
<dbReference type="InterPro" id="IPR037225">
    <property type="entry name" value="Nuo51_FMN-bd_sf"/>
</dbReference>
<keyword evidence="1 8" id="KW-0813">Transport</keyword>
<dbReference type="Pfam" id="PF13375">
    <property type="entry name" value="RnfC_N"/>
    <property type="match status" value="1"/>
</dbReference>
<comment type="function">
    <text evidence="8">Part of a membrane-bound complex that couples electron transfer with translocation of ions across the membrane.</text>
</comment>
<dbReference type="InterPro" id="IPR017900">
    <property type="entry name" value="4Fe4S_Fe_S_CS"/>
</dbReference>
<feature type="region of interest" description="Disordered" evidence="10">
    <location>
        <begin position="447"/>
        <end position="522"/>
    </location>
</feature>
<evidence type="ECO:0000256" key="9">
    <source>
        <dbReference type="SAM" id="Coils"/>
    </source>
</evidence>
<evidence type="ECO:0000313" key="12">
    <source>
        <dbReference type="EMBL" id="TQV84731.1"/>
    </source>
</evidence>
<feature type="compositionally biased region" description="Basic and acidic residues" evidence="10">
    <location>
        <begin position="447"/>
        <end position="476"/>
    </location>
</feature>
<evidence type="ECO:0000256" key="1">
    <source>
        <dbReference type="ARBA" id="ARBA00022448"/>
    </source>
</evidence>
<feature type="binding site" evidence="8">
    <location>
        <position position="378"/>
    </location>
    <ligand>
        <name>[4Fe-4S] cluster</name>
        <dbReference type="ChEBI" id="CHEBI:49883"/>
        <label>1</label>
    </ligand>
</feature>
<dbReference type="PANTHER" id="PTHR43034:SF2">
    <property type="entry name" value="ION-TRANSLOCATING OXIDOREDUCTASE COMPLEX SUBUNIT C"/>
    <property type="match status" value="1"/>
</dbReference>
<feature type="binding site" evidence="8">
    <location>
        <position position="417"/>
    </location>
    <ligand>
        <name>[4Fe-4S] cluster</name>
        <dbReference type="ChEBI" id="CHEBI:49883"/>
        <label>2</label>
    </ligand>
</feature>
<evidence type="ECO:0000256" key="8">
    <source>
        <dbReference type="HAMAP-Rule" id="MF_00461"/>
    </source>
</evidence>
<comment type="caution">
    <text evidence="12">The sequence shown here is derived from an EMBL/GenBank/DDBJ whole genome shotgun (WGS) entry which is preliminary data.</text>
</comment>
<dbReference type="InterPro" id="IPR017896">
    <property type="entry name" value="4Fe4S_Fe-S-bd"/>
</dbReference>
<evidence type="ECO:0000256" key="6">
    <source>
        <dbReference type="ARBA" id="ARBA00023004"/>
    </source>
</evidence>
<dbReference type="PROSITE" id="PS51379">
    <property type="entry name" value="4FE4S_FER_2"/>
    <property type="match status" value="2"/>
</dbReference>
<keyword evidence="8" id="KW-1003">Cell membrane</keyword>
<feature type="binding site" evidence="8">
    <location>
        <position position="381"/>
    </location>
    <ligand>
        <name>[4Fe-4S] cluster</name>
        <dbReference type="ChEBI" id="CHEBI:49883"/>
        <label>1</label>
    </ligand>
</feature>
<dbReference type="OrthoDB" id="9767754at2"/>
<feature type="compositionally biased region" description="Basic residues" evidence="10">
    <location>
        <begin position="477"/>
        <end position="490"/>
    </location>
</feature>
<protein>
    <recommendedName>
        <fullName evidence="8">Ion-translocating oxidoreductase complex subunit C</fullName>
        <ecNumber evidence="8">7.-.-.-</ecNumber>
    </recommendedName>
    <alternativeName>
        <fullName evidence="8">Rnf electron transport complex subunit C</fullName>
    </alternativeName>
</protein>
<dbReference type="Pfam" id="PF01512">
    <property type="entry name" value="Complex1_51K"/>
    <property type="match status" value="1"/>
</dbReference>
<keyword evidence="5 8" id="KW-0249">Electron transport</keyword>
<evidence type="ECO:0000256" key="7">
    <source>
        <dbReference type="ARBA" id="ARBA00023014"/>
    </source>
</evidence>
<feature type="binding site" evidence="8">
    <location>
        <position position="385"/>
    </location>
    <ligand>
        <name>[4Fe-4S] cluster</name>
        <dbReference type="ChEBI" id="CHEBI:49883"/>
        <label>2</label>
    </ligand>
</feature>
<dbReference type="HAMAP" id="MF_00461">
    <property type="entry name" value="RsxC_RnfC"/>
    <property type="match status" value="1"/>
</dbReference>
<dbReference type="Pfam" id="PF12838">
    <property type="entry name" value="Fer4_7"/>
    <property type="match status" value="1"/>
</dbReference>
<dbReference type="AlphaFoldDB" id="A0A545U5I6"/>
<accession>A0A545U5I6</accession>
<keyword evidence="3 8" id="KW-0479">Metal-binding</keyword>
<feature type="binding site" evidence="8">
    <location>
        <position position="420"/>
    </location>
    <ligand>
        <name>[4Fe-4S] cluster</name>
        <dbReference type="ChEBI" id="CHEBI:49883"/>
        <label>2</label>
    </ligand>
</feature>